<dbReference type="InterPro" id="IPR039804">
    <property type="entry name" value="RING-CH-C4HC3_LTN1"/>
</dbReference>
<dbReference type="EMBL" id="MU004233">
    <property type="protein sequence ID" value="KAF2670817.1"/>
    <property type="molecule type" value="Genomic_DNA"/>
</dbReference>
<feature type="domain" description="RING-type" evidence="17">
    <location>
        <begin position="1572"/>
        <end position="1618"/>
    </location>
</feature>
<dbReference type="FunFam" id="3.30.40.10:FF:000038">
    <property type="entry name" value="E3 ubiquitin-protein ligase listerin"/>
    <property type="match status" value="1"/>
</dbReference>
<keyword evidence="11 15" id="KW-0863">Zinc-finger</keyword>
<keyword evidence="10" id="KW-0677">Repeat</keyword>
<evidence type="ECO:0000256" key="7">
    <source>
        <dbReference type="ARBA" id="ARBA00022490"/>
    </source>
</evidence>
<organism evidence="18 19">
    <name type="scientific">Microthyrium microscopicum</name>
    <dbReference type="NCBI Taxonomy" id="703497"/>
    <lineage>
        <taxon>Eukaryota</taxon>
        <taxon>Fungi</taxon>
        <taxon>Dikarya</taxon>
        <taxon>Ascomycota</taxon>
        <taxon>Pezizomycotina</taxon>
        <taxon>Dothideomycetes</taxon>
        <taxon>Dothideomycetes incertae sedis</taxon>
        <taxon>Microthyriales</taxon>
        <taxon>Microthyriaceae</taxon>
        <taxon>Microthyrium</taxon>
    </lineage>
</organism>
<evidence type="ECO:0000313" key="18">
    <source>
        <dbReference type="EMBL" id="KAF2670817.1"/>
    </source>
</evidence>
<evidence type="ECO:0000256" key="2">
    <source>
        <dbReference type="ARBA" id="ARBA00004514"/>
    </source>
</evidence>
<dbReference type="InterPro" id="IPR016024">
    <property type="entry name" value="ARM-type_fold"/>
</dbReference>
<dbReference type="GO" id="GO:0008270">
    <property type="term" value="F:zinc ion binding"/>
    <property type="evidence" value="ECO:0007669"/>
    <property type="project" value="UniProtKB-KW"/>
</dbReference>
<dbReference type="SUPFAM" id="SSF57850">
    <property type="entry name" value="RING/U-box"/>
    <property type="match status" value="1"/>
</dbReference>
<evidence type="ECO:0000256" key="1">
    <source>
        <dbReference type="ARBA" id="ARBA00000900"/>
    </source>
</evidence>
<evidence type="ECO:0000256" key="8">
    <source>
        <dbReference type="ARBA" id="ARBA00022679"/>
    </source>
</evidence>
<dbReference type="InterPro" id="IPR001841">
    <property type="entry name" value="Znf_RING"/>
</dbReference>
<evidence type="ECO:0000256" key="12">
    <source>
        <dbReference type="ARBA" id="ARBA00022786"/>
    </source>
</evidence>
<keyword evidence="19" id="KW-1185">Reference proteome</keyword>
<dbReference type="PANTHER" id="PTHR12389:SF0">
    <property type="entry name" value="E3 UBIQUITIN-PROTEIN LIGASE LISTERIN"/>
    <property type="match status" value="1"/>
</dbReference>
<dbReference type="InterPro" id="IPR054476">
    <property type="entry name" value="Ltn1_N"/>
</dbReference>
<comment type="subcellular location">
    <subcellularLocation>
        <location evidence="2">Cytoplasm</location>
        <location evidence="2">Cytosol</location>
    </subcellularLocation>
</comment>
<evidence type="ECO:0000313" key="19">
    <source>
        <dbReference type="Proteomes" id="UP000799302"/>
    </source>
</evidence>
<dbReference type="Pfam" id="PF22958">
    <property type="entry name" value="Ltn1_1st"/>
    <property type="match status" value="1"/>
</dbReference>
<evidence type="ECO:0000256" key="9">
    <source>
        <dbReference type="ARBA" id="ARBA00022723"/>
    </source>
</evidence>
<dbReference type="Pfam" id="PF22999">
    <property type="entry name" value="LTN1_E3_ligase_6th"/>
    <property type="match status" value="1"/>
</dbReference>
<protein>
    <recommendedName>
        <fullName evidence="6 16">E3 ubiquitin-protein ligase listerin</fullName>
        <ecNumber evidence="5 16">2.3.2.27</ecNumber>
    </recommendedName>
    <alternativeName>
        <fullName evidence="16">RING-type E3 ubiquitin transferase listerin</fullName>
    </alternativeName>
</protein>
<dbReference type="Gene3D" id="1.25.10.10">
    <property type="entry name" value="Leucine-rich Repeat Variant"/>
    <property type="match status" value="1"/>
</dbReference>
<keyword evidence="8 16" id="KW-0808">Transferase</keyword>
<evidence type="ECO:0000256" key="15">
    <source>
        <dbReference type="PROSITE-ProRule" id="PRU00175"/>
    </source>
</evidence>
<dbReference type="SMART" id="SM01197">
    <property type="entry name" value="FANCL_C"/>
    <property type="match status" value="1"/>
</dbReference>
<keyword evidence="9 16" id="KW-0479">Metal-binding</keyword>
<dbReference type="InterPro" id="IPR011989">
    <property type="entry name" value="ARM-like"/>
</dbReference>
<dbReference type="Pfam" id="PF13639">
    <property type="entry name" value="zf-RING_2"/>
    <property type="match status" value="1"/>
</dbReference>
<dbReference type="InterPro" id="IPR013083">
    <property type="entry name" value="Znf_RING/FYVE/PHD"/>
</dbReference>
<dbReference type="Pfam" id="PF23009">
    <property type="entry name" value="UBC_like"/>
    <property type="match status" value="1"/>
</dbReference>
<dbReference type="CDD" id="cd16491">
    <property type="entry name" value="RING-CH-C4HC3_LTN1"/>
    <property type="match status" value="1"/>
</dbReference>
<evidence type="ECO:0000256" key="6">
    <source>
        <dbReference type="ARBA" id="ARBA00017157"/>
    </source>
</evidence>
<dbReference type="PANTHER" id="PTHR12389">
    <property type="entry name" value="ZINC FINGER PROTEIN 294"/>
    <property type="match status" value="1"/>
</dbReference>
<dbReference type="InterPro" id="IPR039795">
    <property type="entry name" value="LTN1/Rkr1"/>
</dbReference>
<comment type="catalytic activity">
    <reaction evidence="1 16">
        <text>S-ubiquitinyl-[E2 ubiquitin-conjugating enzyme]-L-cysteine + [acceptor protein]-L-lysine = [E2 ubiquitin-conjugating enzyme]-L-cysteine + N(6)-ubiquitinyl-[acceptor protein]-L-lysine.</text>
        <dbReference type="EC" id="2.3.2.27"/>
    </reaction>
</comment>
<dbReference type="InterPro" id="IPR054477">
    <property type="entry name" value="LTN1_E3_ligase_6th"/>
</dbReference>
<comment type="subunit">
    <text evidence="16">Component of the ribosome quality control complex (RQC).</text>
</comment>
<proteinExistence type="inferred from homology"/>
<dbReference type="GO" id="GO:1990112">
    <property type="term" value="C:RQC complex"/>
    <property type="evidence" value="ECO:0007669"/>
    <property type="project" value="UniProtKB-UniRule"/>
</dbReference>
<gene>
    <name evidence="18" type="ORF">BT63DRAFT_202341</name>
</gene>
<sequence length="1633" mass="180055">MVFPKTNAKSSHAAAAGSSFGGFGGAFTAASSPLSYLAIVPDISRIQDPNIVVIFKNLIKKDSITKARALDELHKLLTAEKPPNIDEAFLDVWLGLFPRTSIEADRKVRLLAHTVQGQIAAAVGTKLAKHMKSLIGVWLLGLYDNDKQVASTAKSALSLVFTTPDKRQQLRKVYQDSILDLCLTIIQTETPQTLSDEKTTSSEESEAKYARVLAAVLGLLPDVFRAGDASLRSKCISKYEELLGDKQLWALASADDASVRRGAHRLLRSTLDYLDLKPMLDTKSLSSAYLEKSLASNQTGSASDFLDTITAITSVYPTIWTDDWKGKKSPSSRLRSFLRSGTQGSQATYWSKITALLQAIPSLAFPTSVEDVEALLEAYRKGITKKDEPKSYLLPGVNGLLQAIPIIASQLSHEDHTLVFARYVLPLAQSYLLPSPESQWSLPATRSTETVEKMLQIPGMANILAGEWTQITEQVLEMMKLSLPEQSKDYKTSQDRISELGQRWTNISGFLSKSADDKALIQACVKKYFSTTLDLVKTRQGKPYGVAVAMVHVLQLETLKDSTEISDLLDHFLLNVMPEIFLSPSISSFGQLLTLSKGNDVFEESWKSCLKTTFAASDPAKQLNGFTELMKTARGSSLQDKLLSLPEVHKFIQSQLQHSLQSDANWDFLAAITAQIQAEDLQMDILGTMTSSLSISNESTNHALHGFEILGQRDPATLKSFADTTAGQAMMSSVLRLTEDHDETISESASKVNLIIHGLSASLPSQLAGTKTHTLTEVIKDGVVEASTKSVSVHTLAAQATAMISAKDPATIQSLLPDLAIWEKELQKFLAAPPALALRITHSSAGVLLVEPSTSVTLQETDIPRDVEGLSIPLRIAMYITEIIKTAEDLANIPSELASRLLQLLTATRMLANDKLGFLGCNNIWSSQNASLEEDIIDFVSNSQLLISGCIAQSGEGWSDDEPSSKYSFVGDAANQLFQKAQGLSSSSYYSAIAYAHLTAELIEVHGLSQTKSAALPTDLTNLRKSKQVLQTTAFINTHSSFISSVPIASRWYNECVADLTGFDFAEKPEIGIQRLCLLDLFLSSEDEAFISTAAHQRLVFLFRDLVSSLESTLELSKVQTLILSIIRRLISQLYTVYGEYWESIVEHLTSLWLKTKDIGDKDIHDPTLNVLYESIRLYQTLKQVATIEDCNDDLIEILAARESDCHKGLFNLLILDRSAPDETNQPLRIVNNAIARQASKISPSLIPEAENMYHLMNSPSESIQQAVFELLHSQIPTKQEQASLDAAIEQQVIRLPEELLSLLIMVPKVSDLEGLNLTVQNIPLNVKGHLLNWILVFDHFKNASHQLRLMYADSLKEGDYLVPLLEFAFEVLGHTKGSPPNIKFDITTLPFSPDSPRQELQWYLCHLYYLSLTHVSSIAKDWWVDCRSRLTKATVESWTAKSISPSVIAASLVDVRTWSAAQETNPIDDDAKPLTIRINASAAEVTASYELNADEEDSRSCSILVSLPPSFPLAQAAVSSLSHKTTFEERRWRSWLRITQGVIAFSNNSIVDGLLAWRRNVAGAMAGKSECTICYSVVSEDGKLPSKRCKTCKNSFHMLCLSKWFANSGERKCPLCRQEFTGLGRGTRGDRD</sequence>
<comment type="similarity">
    <text evidence="4 16">Belongs to the LTN1 family.</text>
</comment>
<dbReference type="Proteomes" id="UP000799302">
    <property type="component" value="Unassembled WGS sequence"/>
</dbReference>
<dbReference type="GO" id="GO:0043023">
    <property type="term" value="F:ribosomal large subunit binding"/>
    <property type="evidence" value="ECO:0007669"/>
    <property type="project" value="TreeGrafter"/>
</dbReference>
<comment type="function">
    <text evidence="16">E3 ubiquitin-protein ligase. Component of the ribosome quality control complex (RQC), a ribosome-associated complex that mediates ubiquitination and extraction of incompletely synthesized nascent chains for proteasomal degradation.</text>
</comment>
<reference evidence="18" key="1">
    <citation type="journal article" date="2020" name="Stud. Mycol.">
        <title>101 Dothideomycetes genomes: a test case for predicting lifestyles and emergence of pathogens.</title>
        <authorList>
            <person name="Haridas S."/>
            <person name="Albert R."/>
            <person name="Binder M."/>
            <person name="Bloem J."/>
            <person name="Labutti K."/>
            <person name="Salamov A."/>
            <person name="Andreopoulos B."/>
            <person name="Baker S."/>
            <person name="Barry K."/>
            <person name="Bills G."/>
            <person name="Bluhm B."/>
            <person name="Cannon C."/>
            <person name="Castanera R."/>
            <person name="Culley D."/>
            <person name="Daum C."/>
            <person name="Ezra D."/>
            <person name="Gonzalez J."/>
            <person name="Henrissat B."/>
            <person name="Kuo A."/>
            <person name="Liang C."/>
            <person name="Lipzen A."/>
            <person name="Lutzoni F."/>
            <person name="Magnuson J."/>
            <person name="Mondo S."/>
            <person name="Nolan M."/>
            <person name="Ohm R."/>
            <person name="Pangilinan J."/>
            <person name="Park H.-J."/>
            <person name="Ramirez L."/>
            <person name="Alfaro M."/>
            <person name="Sun H."/>
            <person name="Tritt A."/>
            <person name="Yoshinaga Y."/>
            <person name="Zwiers L.-H."/>
            <person name="Turgeon B."/>
            <person name="Goodwin S."/>
            <person name="Spatafora J."/>
            <person name="Crous P."/>
            <person name="Grigoriev I."/>
        </authorList>
    </citation>
    <scope>NUCLEOTIDE SEQUENCE</scope>
    <source>
        <strain evidence="18">CBS 115976</strain>
    </source>
</reference>
<evidence type="ECO:0000256" key="4">
    <source>
        <dbReference type="ARBA" id="ARBA00007997"/>
    </source>
</evidence>
<accession>A0A6A6UH97</accession>
<evidence type="ECO:0000256" key="5">
    <source>
        <dbReference type="ARBA" id="ARBA00012483"/>
    </source>
</evidence>
<dbReference type="GO" id="GO:0072344">
    <property type="term" value="P:rescue of stalled ribosome"/>
    <property type="evidence" value="ECO:0007669"/>
    <property type="project" value="UniProtKB-UniRule"/>
</dbReference>
<comment type="function">
    <text evidence="14">E3 ubiquitin-protein ligase component of the ribosome quality control complex (RQC), a ribosome-associated complex that mediates ubiquitination and extraction of incompletely synthesized nascent chains for proteasomal degradation. Mediates ubiquitination of proteins derived from mRNAs lacking stop codons (non-stop proteins) and other translation arrest products induced by poly-lysine sequences and tandem rare codons. Ubiquitination leads to CDC48 recruitment for extraction and degradation of the incomplete translation product. May indirectly play a role in chromatin function and transcription.</text>
</comment>
<evidence type="ECO:0000256" key="14">
    <source>
        <dbReference type="ARBA" id="ARBA00055150"/>
    </source>
</evidence>
<comment type="pathway">
    <text evidence="3 16">Protein modification; protein ubiquitination.</text>
</comment>
<dbReference type="EC" id="2.3.2.27" evidence="5 16"/>
<evidence type="ECO:0000259" key="17">
    <source>
        <dbReference type="PROSITE" id="PS50089"/>
    </source>
</evidence>
<dbReference type="GO" id="GO:0016567">
    <property type="term" value="P:protein ubiquitination"/>
    <property type="evidence" value="ECO:0007669"/>
    <property type="project" value="UniProtKB-UniPathway"/>
</dbReference>
<dbReference type="PROSITE" id="PS50089">
    <property type="entry name" value="ZF_RING_2"/>
    <property type="match status" value="1"/>
</dbReference>
<dbReference type="Gene3D" id="3.30.40.10">
    <property type="entry name" value="Zinc/RING finger domain, C3HC4 (zinc finger)"/>
    <property type="match status" value="1"/>
</dbReference>
<evidence type="ECO:0000256" key="13">
    <source>
        <dbReference type="ARBA" id="ARBA00022833"/>
    </source>
</evidence>
<evidence type="ECO:0000256" key="16">
    <source>
        <dbReference type="RuleBase" id="RU367090"/>
    </source>
</evidence>
<keyword evidence="13 16" id="KW-0862">Zinc</keyword>
<dbReference type="SUPFAM" id="SSF48371">
    <property type="entry name" value="ARM repeat"/>
    <property type="match status" value="1"/>
</dbReference>
<dbReference type="GO" id="GO:0005829">
    <property type="term" value="C:cytosol"/>
    <property type="evidence" value="ECO:0007669"/>
    <property type="project" value="UniProtKB-SubCell"/>
</dbReference>
<dbReference type="GO" id="GO:1990116">
    <property type="term" value="P:ribosome-associated ubiquitin-dependent protein catabolic process"/>
    <property type="evidence" value="ECO:0007669"/>
    <property type="project" value="UniProtKB-UniRule"/>
</dbReference>
<dbReference type="SMART" id="SM00184">
    <property type="entry name" value="RING"/>
    <property type="match status" value="1"/>
</dbReference>
<dbReference type="GO" id="GO:0061630">
    <property type="term" value="F:ubiquitin protein ligase activity"/>
    <property type="evidence" value="ECO:0007669"/>
    <property type="project" value="UniProtKB-UniRule"/>
</dbReference>
<dbReference type="OrthoDB" id="6108at2759"/>
<dbReference type="InterPro" id="IPR054478">
    <property type="entry name" value="LTN1_UBC"/>
</dbReference>
<evidence type="ECO:0000256" key="11">
    <source>
        <dbReference type="ARBA" id="ARBA00022771"/>
    </source>
</evidence>
<evidence type="ECO:0000256" key="10">
    <source>
        <dbReference type="ARBA" id="ARBA00022737"/>
    </source>
</evidence>
<name>A0A6A6UH97_9PEZI</name>
<keyword evidence="7" id="KW-0963">Cytoplasm</keyword>
<keyword evidence="12 16" id="KW-0833">Ubl conjugation pathway</keyword>
<dbReference type="UniPathway" id="UPA00143"/>
<evidence type="ECO:0000256" key="3">
    <source>
        <dbReference type="ARBA" id="ARBA00004906"/>
    </source>
</evidence>